<name>A0A9P6DAS7_PLEER</name>
<evidence type="ECO:0000313" key="1">
    <source>
        <dbReference type="EMBL" id="KAF9490014.1"/>
    </source>
</evidence>
<keyword evidence="2" id="KW-1185">Reference proteome</keyword>
<sequence>MLPRRLSFLTHLVYKPPTSAPATEMRFASALVVVCAVFKTVAAVDPGNDALHIGVSDSFEAAIRKEYGPVIFDSLAASGCGVWKCLGTVAKATPCLLGCVAMGNPVCVVGCIAESDLCPCINCFPDVITNFLHKWGICDKELNAQLFSKVYLGLASDEENKKAQELGYTVSTFGA</sequence>
<reference evidence="1" key="1">
    <citation type="submission" date="2020-11" db="EMBL/GenBank/DDBJ databases">
        <authorList>
            <consortium name="DOE Joint Genome Institute"/>
            <person name="Ahrendt S."/>
            <person name="Riley R."/>
            <person name="Andreopoulos W."/>
            <person name="Labutti K."/>
            <person name="Pangilinan J."/>
            <person name="Ruiz-Duenas F.J."/>
            <person name="Barrasa J.M."/>
            <person name="Sanchez-Garcia M."/>
            <person name="Camarero S."/>
            <person name="Miyauchi S."/>
            <person name="Serrano A."/>
            <person name="Linde D."/>
            <person name="Babiker R."/>
            <person name="Drula E."/>
            <person name="Ayuso-Fernandez I."/>
            <person name="Pacheco R."/>
            <person name="Padilla G."/>
            <person name="Ferreira P."/>
            <person name="Barriuso J."/>
            <person name="Kellner H."/>
            <person name="Castanera R."/>
            <person name="Alfaro M."/>
            <person name="Ramirez L."/>
            <person name="Pisabarro A.G."/>
            <person name="Kuo A."/>
            <person name="Tritt A."/>
            <person name="Lipzen A."/>
            <person name="He G."/>
            <person name="Yan M."/>
            <person name="Ng V."/>
            <person name="Cullen D."/>
            <person name="Martin F."/>
            <person name="Rosso M.-N."/>
            <person name="Henrissat B."/>
            <person name="Hibbett D."/>
            <person name="Martinez A.T."/>
            <person name="Grigoriev I.V."/>
        </authorList>
    </citation>
    <scope>NUCLEOTIDE SEQUENCE</scope>
    <source>
        <strain evidence="1">ATCC 90797</strain>
    </source>
</reference>
<proteinExistence type="predicted"/>
<organism evidence="1 2">
    <name type="scientific">Pleurotus eryngii</name>
    <name type="common">Boletus of the steppes</name>
    <dbReference type="NCBI Taxonomy" id="5323"/>
    <lineage>
        <taxon>Eukaryota</taxon>
        <taxon>Fungi</taxon>
        <taxon>Dikarya</taxon>
        <taxon>Basidiomycota</taxon>
        <taxon>Agaricomycotina</taxon>
        <taxon>Agaricomycetes</taxon>
        <taxon>Agaricomycetidae</taxon>
        <taxon>Agaricales</taxon>
        <taxon>Pleurotineae</taxon>
        <taxon>Pleurotaceae</taxon>
        <taxon>Pleurotus</taxon>
    </lineage>
</organism>
<evidence type="ECO:0000313" key="2">
    <source>
        <dbReference type="Proteomes" id="UP000807025"/>
    </source>
</evidence>
<dbReference type="AlphaFoldDB" id="A0A9P6DAS7"/>
<comment type="caution">
    <text evidence="1">The sequence shown here is derived from an EMBL/GenBank/DDBJ whole genome shotgun (WGS) entry which is preliminary data.</text>
</comment>
<protein>
    <submittedName>
        <fullName evidence="1">Uncharacterized protein</fullName>
    </submittedName>
</protein>
<dbReference type="Proteomes" id="UP000807025">
    <property type="component" value="Unassembled WGS sequence"/>
</dbReference>
<dbReference type="EMBL" id="MU154652">
    <property type="protein sequence ID" value="KAF9490014.1"/>
    <property type="molecule type" value="Genomic_DNA"/>
</dbReference>
<dbReference type="OrthoDB" id="2963251at2759"/>
<gene>
    <name evidence="1" type="ORF">BDN71DRAFT_1511647</name>
</gene>
<accession>A0A9P6DAS7</accession>